<accession>A0AA39JKA9</accession>
<keyword evidence="1" id="KW-0472">Membrane</keyword>
<proteinExistence type="predicted"/>
<evidence type="ECO:0000256" key="1">
    <source>
        <dbReference type="SAM" id="Phobius"/>
    </source>
</evidence>
<gene>
    <name evidence="2" type="ORF">EV421DRAFT_486174</name>
</gene>
<keyword evidence="1" id="KW-1133">Transmembrane helix</keyword>
<protein>
    <submittedName>
        <fullName evidence="2">Uncharacterized protein</fullName>
    </submittedName>
</protein>
<organism evidence="2 3">
    <name type="scientific">Armillaria borealis</name>
    <dbReference type="NCBI Taxonomy" id="47425"/>
    <lineage>
        <taxon>Eukaryota</taxon>
        <taxon>Fungi</taxon>
        <taxon>Dikarya</taxon>
        <taxon>Basidiomycota</taxon>
        <taxon>Agaricomycotina</taxon>
        <taxon>Agaricomycetes</taxon>
        <taxon>Agaricomycetidae</taxon>
        <taxon>Agaricales</taxon>
        <taxon>Marasmiineae</taxon>
        <taxon>Physalacriaceae</taxon>
        <taxon>Armillaria</taxon>
    </lineage>
</organism>
<feature type="transmembrane region" description="Helical" evidence="1">
    <location>
        <begin position="165"/>
        <end position="186"/>
    </location>
</feature>
<dbReference type="AlphaFoldDB" id="A0AA39JKA9"/>
<feature type="transmembrane region" description="Helical" evidence="1">
    <location>
        <begin position="119"/>
        <end position="145"/>
    </location>
</feature>
<reference evidence="2" key="1">
    <citation type="submission" date="2023-06" db="EMBL/GenBank/DDBJ databases">
        <authorList>
            <consortium name="Lawrence Berkeley National Laboratory"/>
            <person name="Ahrendt S."/>
            <person name="Sahu N."/>
            <person name="Indic B."/>
            <person name="Wong-Bajracharya J."/>
            <person name="Merenyi Z."/>
            <person name="Ke H.-M."/>
            <person name="Monk M."/>
            <person name="Kocsube S."/>
            <person name="Drula E."/>
            <person name="Lipzen A."/>
            <person name="Balint B."/>
            <person name="Henrissat B."/>
            <person name="Andreopoulos B."/>
            <person name="Martin F.M."/>
            <person name="Harder C.B."/>
            <person name="Rigling D."/>
            <person name="Ford K.L."/>
            <person name="Foster G.D."/>
            <person name="Pangilinan J."/>
            <person name="Papanicolaou A."/>
            <person name="Barry K."/>
            <person name="LaButti K."/>
            <person name="Viragh M."/>
            <person name="Koriabine M."/>
            <person name="Yan M."/>
            <person name="Riley R."/>
            <person name="Champramary S."/>
            <person name="Plett K.L."/>
            <person name="Tsai I.J."/>
            <person name="Slot J."/>
            <person name="Sipos G."/>
            <person name="Plett J."/>
            <person name="Nagy L.G."/>
            <person name="Grigoriev I.V."/>
        </authorList>
    </citation>
    <scope>NUCLEOTIDE SEQUENCE</scope>
    <source>
        <strain evidence="2">FPL87.14</strain>
    </source>
</reference>
<evidence type="ECO:0000313" key="3">
    <source>
        <dbReference type="Proteomes" id="UP001175226"/>
    </source>
</evidence>
<keyword evidence="1" id="KW-0812">Transmembrane</keyword>
<keyword evidence="3" id="KW-1185">Reference proteome</keyword>
<sequence length="250" mass="27422">MSAVSYTSCASEYSSVAVSWLPSAMVPRIGVGRYRSLRLCNGPWQYPLIISVVLDGFAYREDASNLCDAGLVATTDLCAVSRITARRYASPPNYHLGVVNDVIFDPLKHGLSHHTFSKLAFTLLTSFGLVLSLATPLSSTSLVLFRSPSILAFLSAQPHISILDLYLQTMRFFIAAVVIAFIFAFAQAAAIPRISRNNIPRDARLSRSNPVAKYNGDASARVEVRETAPAADSSRMIKRVHPRQFRPLES</sequence>
<comment type="caution">
    <text evidence="2">The sequence shown here is derived from an EMBL/GenBank/DDBJ whole genome shotgun (WGS) entry which is preliminary data.</text>
</comment>
<dbReference type="EMBL" id="JAUEPT010000020">
    <property type="protein sequence ID" value="KAK0444044.1"/>
    <property type="molecule type" value="Genomic_DNA"/>
</dbReference>
<name>A0AA39JKA9_9AGAR</name>
<dbReference type="Proteomes" id="UP001175226">
    <property type="component" value="Unassembled WGS sequence"/>
</dbReference>
<evidence type="ECO:0000313" key="2">
    <source>
        <dbReference type="EMBL" id="KAK0444044.1"/>
    </source>
</evidence>